<dbReference type="InterPro" id="IPR045799">
    <property type="entry name" value="TBC1D23_C"/>
</dbReference>
<dbReference type="PhylomeDB" id="E9FZ61"/>
<evidence type="ECO:0000256" key="1">
    <source>
        <dbReference type="SAM" id="MobiDB-lite"/>
    </source>
</evidence>
<accession>E9FZ61</accession>
<dbReference type="InParanoid" id="E9FZ61"/>
<dbReference type="AlphaFoldDB" id="E9FZ61"/>
<dbReference type="HOGENOM" id="CLU_763458_0_0_1"/>
<reference evidence="3 4" key="1">
    <citation type="journal article" date="2011" name="Science">
        <title>The ecoresponsive genome of Daphnia pulex.</title>
        <authorList>
            <person name="Colbourne J.K."/>
            <person name="Pfrender M.E."/>
            <person name="Gilbert D."/>
            <person name="Thomas W.K."/>
            <person name="Tucker A."/>
            <person name="Oakley T.H."/>
            <person name="Tokishita S."/>
            <person name="Aerts A."/>
            <person name="Arnold G.J."/>
            <person name="Basu M.K."/>
            <person name="Bauer D.J."/>
            <person name="Caceres C.E."/>
            <person name="Carmel L."/>
            <person name="Casola C."/>
            <person name="Choi J.H."/>
            <person name="Detter J.C."/>
            <person name="Dong Q."/>
            <person name="Dusheyko S."/>
            <person name="Eads B.D."/>
            <person name="Frohlich T."/>
            <person name="Geiler-Samerotte K.A."/>
            <person name="Gerlach D."/>
            <person name="Hatcher P."/>
            <person name="Jogdeo S."/>
            <person name="Krijgsveld J."/>
            <person name="Kriventseva E.V."/>
            <person name="Kultz D."/>
            <person name="Laforsch C."/>
            <person name="Lindquist E."/>
            <person name="Lopez J."/>
            <person name="Manak J.R."/>
            <person name="Muller J."/>
            <person name="Pangilinan J."/>
            <person name="Patwardhan R.P."/>
            <person name="Pitluck S."/>
            <person name="Pritham E.J."/>
            <person name="Rechtsteiner A."/>
            <person name="Rho M."/>
            <person name="Rogozin I.B."/>
            <person name="Sakarya O."/>
            <person name="Salamov A."/>
            <person name="Schaack S."/>
            <person name="Shapiro H."/>
            <person name="Shiga Y."/>
            <person name="Skalitzky C."/>
            <person name="Smith Z."/>
            <person name="Souvorov A."/>
            <person name="Sung W."/>
            <person name="Tang Z."/>
            <person name="Tsuchiya D."/>
            <person name="Tu H."/>
            <person name="Vos H."/>
            <person name="Wang M."/>
            <person name="Wolf Y.I."/>
            <person name="Yamagata H."/>
            <person name="Yamada T."/>
            <person name="Ye Y."/>
            <person name="Shaw J.R."/>
            <person name="Andrews J."/>
            <person name="Crease T.J."/>
            <person name="Tang H."/>
            <person name="Lucas S.M."/>
            <person name="Robertson H.M."/>
            <person name="Bork P."/>
            <person name="Koonin E.V."/>
            <person name="Zdobnov E.M."/>
            <person name="Grigoriev I.V."/>
            <person name="Lynch M."/>
            <person name="Boore J.L."/>
        </authorList>
    </citation>
    <scope>NUCLEOTIDE SEQUENCE [LARGE SCALE GENOMIC DNA]</scope>
</reference>
<dbReference type="OMA" id="CKEVRAN"/>
<dbReference type="Proteomes" id="UP000000305">
    <property type="component" value="Unassembled WGS sequence"/>
</dbReference>
<dbReference type="EMBL" id="GL732527">
    <property type="protein sequence ID" value="EFX87656.1"/>
    <property type="molecule type" value="Genomic_DNA"/>
</dbReference>
<feature type="region of interest" description="Disordered" evidence="1">
    <location>
        <begin position="120"/>
        <end position="140"/>
    </location>
</feature>
<organism evidence="3 4">
    <name type="scientific">Daphnia pulex</name>
    <name type="common">Water flea</name>
    <dbReference type="NCBI Taxonomy" id="6669"/>
    <lineage>
        <taxon>Eukaryota</taxon>
        <taxon>Metazoa</taxon>
        <taxon>Ecdysozoa</taxon>
        <taxon>Arthropoda</taxon>
        <taxon>Crustacea</taxon>
        <taxon>Branchiopoda</taxon>
        <taxon>Diplostraca</taxon>
        <taxon>Cladocera</taxon>
        <taxon>Anomopoda</taxon>
        <taxon>Daphniidae</taxon>
        <taxon>Daphnia</taxon>
    </lineage>
</organism>
<feature type="compositionally biased region" description="Polar residues" evidence="1">
    <location>
        <begin position="124"/>
        <end position="140"/>
    </location>
</feature>
<feature type="compositionally biased region" description="Acidic residues" evidence="1">
    <location>
        <begin position="228"/>
        <end position="238"/>
    </location>
</feature>
<proteinExistence type="predicted"/>
<dbReference type="GO" id="GO:0005829">
    <property type="term" value="C:cytosol"/>
    <property type="evidence" value="ECO:0007669"/>
    <property type="project" value="GOC"/>
</dbReference>
<dbReference type="InterPro" id="IPR039755">
    <property type="entry name" value="TBC1D23"/>
</dbReference>
<dbReference type="KEGG" id="dpx:DAPPUDRAFT_96933"/>
<dbReference type="Pfam" id="PF19430">
    <property type="entry name" value="TBC1D23_C"/>
    <property type="match status" value="1"/>
</dbReference>
<dbReference type="GO" id="GO:0099041">
    <property type="term" value="P:vesicle tethering to Golgi"/>
    <property type="evidence" value="ECO:0000318"/>
    <property type="project" value="GO_Central"/>
</dbReference>
<sequence>MLTEPQAFSVAVQALLSSQKQSIAAQSAAGGEHLVFFGSGREAEDQYVHMVVAFFLQRHVQFVGLVQGGFSAVHQALVAAQIENGVVATSVSIEPVGLIDHNPSLCLVCTVNKSEESPIAAGKSNAQGTPQHATGSSSSSYNKTDFFGRMRSKSAVVKDKLLDYIVNPISAGDNEPTPKSKSKGAEFHLCASKFTSLSNSFILEHPSTGGKSKGAGKLYRNIAPVFSIDDDQDGDDPTFEGSSEREADAPNQELVAISSWLKRPDVINSFRCHEVKESGHAFPRNYGCCMGEPHSRLKKIGKHFVKKCLKCFVKKCFKKLCKHFVCCIEQSRQHPNPSASCYTASKLVYTRPGGIPPLPNHCT</sequence>
<dbReference type="GO" id="GO:0042147">
    <property type="term" value="P:retrograde transport, endosome to Golgi"/>
    <property type="evidence" value="ECO:0000318"/>
    <property type="project" value="GO_Central"/>
</dbReference>
<evidence type="ECO:0000313" key="3">
    <source>
        <dbReference type="EMBL" id="EFX87656.1"/>
    </source>
</evidence>
<dbReference type="OrthoDB" id="73307at2759"/>
<dbReference type="PANTHER" id="PTHR13297">
    <property type="entry name" value="TBC1 DOMAIN FAMILY MEMBER 23-RELATED"/>
    <property type="match status" value="1"/>
</dbReference>
<evidence type="ECO:0000259" key="2">
    <source>
        <dbReference type="Pfam" id="PF19430"/>
    </source>
</evidence>
<feature type="region of interest" description="Disordered" evidence="1">
    <location>
        <begin position="227"/>
        <end position="248"/>
    </location>
</feature>
<gene>
    <name evidence="3" type="ORF">DAPPUDRAFT_96933</name>
</gene>
<dbReference type="PANTHER" id="PTHR13297:SF5">
    <property type="entry name" value="TBC1 DOMAIN FAMILY MEMBER 23"/>
    <property type="match status" value="1"/>
</dbReference>
<dbReference type="GO" id="GO:0005802">
    <property type="term" value="C:trans-Golgi network"/>
    <property type="evidence" value="ECO:0000318"/>
    <property type="project" value="GO_Central"/>
</dbReference>
<keyword evidence="4" id="KW-1185">Reference proteome</keyword>
<protein>
    <recommendedName>
        <fullName evidence="2">TBC1 domain-containing protein</fullName>
    </recommendedName>
</protein>
<dbReference type="STRING" id="6669.E9FZ61"/>
<name>E9FZ61_DAPPU</name>
<dbReference type="eggNOG" id="KOG3636">
    <property type="taxonomic scope" value="Eukaryota"/>
</dbReference>
<feature type="domain" description="TBC1" evidence="2">
    <location>
        <begin position="204"/>
        <end position="285"/>
    </location>
</feature>
<evidence type="ECO:0000313" key="4">
    <source>
        <dbReference type="Proteomes" id="UP000000305"/>
    </source>
</evidence>